<proteinExistence type="inferred from homology"/>
<evidence type="ECO:0000256" key="1">
    <source>
        <dbReference type="ARBA" id="ARBA00007118"/>
    </source>
</evidence>
<evidence type="ECO:0000313" key="4">
    <source>
        <dbReference type="EMBL" id="THV22143.1"/>
    </source>
</evidence>
<organism evidence="4 5">
    <name type="scientific">Peteryoungia ipomoeae</name>
    <dbReference type="NCBI Taxonomy" id="1210932"/>
    <lineage>
        <taxon>Bacteria</taxon>
        <taxon>Pseudomonadati</taxon>
        <taxon>Pseudomonadota</taxon>
        <taxon>Alphaproteobacteria</taxon>
        <taxon>Hyphomicrobiales</taxon>
        <taxon>Rhizobiaceae</taxon>
        <taxon>Peteryoungia</taxon>
    </lineage>
</organism>
<reference evidence="4 5" key="1">
    <citation type="submission" date="2019-04" db="EMBL/GenBank/DDBJ databases">
        <title>Genome sequence of strain shin9-1.</title>
        <authorList>
            <person name="Gao J."/>
            <person name="Sun J."/>
        </authorList>
    </citation>
    <scope>NUCLEOTIDE SEQUENCE [LARGE SCALE GENOMIC DNA]</scope>
    <source>
        <strain evidence="5">shin9-1</strain>
    </source>
</reference>
<dbReference type="PANTHER" id="PTHR43673">
    <property type="entry name" value="NAD(P)H NITROREDUCTASE YDGI-RELATED"/>
    <property type="match status" value="1"/>
</dbReference>
<gene>
    <name evidence="4" type="ORF">FAA97_12630</name>
</gene>
<keyword evidence="2" id="KW-0560">Oxidoreductase</keyword>
<dbReference type="InterPro" id="IPR029479">
    <property type="entry name" value="Nitroreductase"/>
</dbReference>
<dbReference type="GO" id="GO:0016491">
    <property type="term" value="F:oxidoreductase activity"/>
    <property type="evidence" value="ECO:0007669"/>
    <property type="project" value="UniProtKB-KW"/>
</dbReference>
<dbReference type="SUPFAM" id="SSF55469">
    <property type="entry name" value="FMN-dependent nitroreductase-like"/>
    <property type="match status" value="1"/>
</dbReference>
<keyword evidence="5" id="KW-1185">Reference proteome</keyword>
<dbReference type="EMBL" id="STGV01000004">
    <property type="protein sequence ID" value="THV22143.1"/>
    <property type="molecule type" value="Genomic_DNA"/>
</dbReference>
<dbReference type="Gene3D" id="3.40.109.10">
    <property type="entry name" value="NADH Oxidase"/>
    <property type="match status" value="1"/>
</dbReference>
<comment type="caution">
    <text evidence="4">The sequence shown here is derived from an EMBL/GenBank/DDBJ whole genome shotgun (WGS) entry which is preliminary data.</text>
</comment>
<dbReference type="OrthoDB" id="9802510at2"/>
<name>A0A4S8NWX6_9HYPH</name>
<dbReference type="Proteomes" id="UP000308828">
    <property type="component" value="Unassembled WGS sequence"/>
</dbReference>
<dbReference type="InterPro" id="IPR000415">
    <property type="entry name" value="Nitroreductase-like"/>
</dbReference>
<evidence type="ECO:0000313" key="5">
    <source>
        <dbReference type="Proteomes" id="UP000308828"/>
    </source>
</evidence>
<accession>A0A4S8NWX6</accession>
<dbReference type="Pfam" id="PF00881">
    <property type="entry name" value="Nitroreductase"/>
    <property type="match status" value="1"/>
</dbReference>
<dbReference type="AlphaFoldDB" id="A0A4S8NWX6"/>
<dbReference type="RefSeq" id="WP_136598916.1">
    <property type="nucleotide sequence ID" value="NZ_STGV01000004.1"/>
</dbReference>
<dbReference type="PANTHER" id="PTHR43673:SF10">
    <property type="entry name" value="NADH DEHYDROGENASE_NAD(P)H NITROREDUCTASE XCC3605-RELATED"/>
    <property type="match status" value="1"/>
</dbReference>
<feature type="domain" description="Nitroreductase" evidence="3">
    <location>
        <begin position="19"/>
        <end position="164"/>
    </location>
</feature>
<dbReference type="CDD" id="cd02138">
    <property type="entry name" value="TdsD-like"/>
    <property type="match status" value="1"/>
</dbReference>
<sequence>MTTSNDRHARFEIDSMFLDRWSPRAFDAKPISRDDLLTMLEAATWAPSASNSQPWRFVYAHRDTDAFATMLELLVPFNQEWVKNASALVFLFSAMTSKRPDSEPRPLRNHSFDCGTAWGYLALQALKMGYFAHAMTGVHFDRVHEVLRASEDDLHFEAAIAIGHQGPLDALPAALQEREKPSDRRSVVEVAFEGHL</sequence>
<evidence type="ECO:0000259" key="3">
    <source>
        <dbReference type="Pfam" id="PF00881"/>
    </source>
</evidence>
<protein>
    <submittedName>
        <fullName evidence="4">Nitroreductase</fullName>
    </submittedName>
</protein>
<comment type="similarity">
    <text evidence="1">Belongs to the nitroreductase family.</text>
</comment>
<evidence type="ECO:0000256" key="2">
    <source>
        <dbReference type="ARBA" id="ARBA00023002"/>
    </source>
</evidence>